<dbReference type="NCBIfam" id="NF033644">
    <property type="entry name" value="antiterm_UpxY"/>
    <property type="match status" value="1"/>
</dbReference>
<comment type="caution">
    <text evidence="5">The sequence shown here is derived from an EMBL/GenBank/DDBJ whole genome shotgun (WGS) entry which is preliminary data.</text>
</comment>
<dbReference type="EMBL" id="LVEN01000035">
    <property type="protein sequence ID" value="OCB71888.1"/>
    <property type="molecule type" value="Genomic_DNA"/>
</dbReference>
<name>A0ABX2XFZ4_9FLAO</name>
<dbReference type="InterPro" id="IPR036735">
    <property type="entry name" value="NGN_dom_sf"/>
</dbReference>
<dbReference type="Proteomes" id="UP000093343">
    <property type="component" value="Unassembled WGS sequence"/>
</dbReference>
<dbReference type="InterPro" id="IPR043425">
    <property type="entry name" value="NusG-like"/>
</dbReference>
<protein>
    <submittedName>
        <fullName evidence="5">Antitermination protein NusG</fullName>
    </submittedName>
</protein>
<dbReference type="InterPro" id="IPR006645">
    <property type="entry name" value="NGN-like_dom"/>
</dbReference>
<dbReference type="CDD" id="cd09895">
    <property type="entry name" value="NGN_SP_UpxY"/>
    <property type="match status" value="1"/>
</dbReference>
<dbReference type="PANTHER" id="PTHR30265:SF4">
    <property type="entry name" value="KOW MOTIF FAMILY PROTEIN, EXPRESSED"/>
    <property type="match status" value="1"/>
</dbReference>
<evidence type="ECO:0000256" key="1">
    <source>
        <dbReference type="ARBA" id="ARBA00022814"/>
    </source>
</evidence>
<gene>
    <name evidence="5" type="ORF">FLP_15285</name>
</gene>
<dbReference type="RefSeq" id="WP_065450396.1">
    <property type="nucleotide sequence ID" value="NZ_LVEN01000035.1"/>
</dbReference>
<feature type="domain" description="NusG-like N-terminal" evidence="4">
    <location>
        <begin position="1"/>
        <end position="93"/>
    </location>
</feature>
<sequence length="160" mass="18510">MNWYVIYTKPKWEKRVADQLTQLGVNCYCPLIKTTKQYSDRKKTLEVPLFSNYVFVQLADKDRNLVFLSRGAIRYLYWLGKHAIVKDKEISTIKEWLTEDAAISISQYNVGETIKVNSGPFLNHDAVIKEVTNSHYVLILESLGYVLKIKHKAAEIKIAI</sequence>
<dbReference type="PANTHER" id="PTHR30265">
    <property type="entry name" value="RHO-INTERACTING TRANSCRIPTION TERMINATION FACTOR NUSG"/>
    <property type="match status" value="1"/>
</dbReference>
<keyword evidence="1" id="KW-0889">Transcription antitermination</keyword>
<accession>A0ABX2XFZ4</accession>
<dbReference type="Gene3D" id="3.30.70.940">
    <property type="entry name" value="NusG, N-terminal domain"/>
    <property type="match status" value="1"/>
</dbReference>
<keyword evidence="2" id="KW-0805">Transcription regulation</keyword>
<dbReference type="Pfam" id="PF02357">
    <property type="entry name" value="NusG"/>
    <property type="match status" value="1"/>
</dbReference>
<evidence type="ECO:0000256" key="3">
    <source>
        <dbReference type="ARBA" id="ARBA00023163"/>
    </source>
</evidence>
<dbReference type="SUPFAM" id="SSF82679">
    <property type="entry name" value="N-utilization substance G protein NusG, N-terminal domain"/>
    <property type="match status" value="1"/>
</dbReference>
<reference evidence="6" key="1">
    <citation type="submission" date="2016-03" db="EMBL/GenBank/DDBJ databases">
        <title>Draft genome sequence of Paenibacillus glacialis DSM 22343.</title>
        <authorList>
            <person name="Shin S.-K."/>
            <person name="Yi H."/>
        </authorList>
    </citation>
    <scope>NUCLEOTIDE SEQUENCE [LARGE SCALE GENOMIC DNA]</scope>
    <source>
        <strain evidence="6">CCUG 60099</strain>
    </source>
</reference>
<organism evidence="5 6">
    <name type="scientific">Flavobacterium piscis</name>
    <dbReference type="NCBI Taxonomy" id="1114874"/>
    <lineage>
        <taxon>Bacteria</taxon>
        <taxon>Pseudomonadati</taxon>
        <taxon>Bacteroidota</taxon>
        <taxon>Flavobacteriia</taxon>
        <taxon>Flavobacteriales</taxon>
        <taxon>Flavobacteriaceae</taxon>
        <taxon>Flavobacterium</taxon>
    </lineage>
</organism>
<evidence type="ECO:0000313" key="6">
    <source>
        <dbReference type="Proteomes" id="UP000093343"/>
    </source>
</evidence>
<evidence type="ECO:0000259" key="4">
    <source>
        <dbReference type="Pfam" id="PF02357"/>
    </source>
</evidence>
<evidence type="ECO:0000313" key="5">
    <source>
        <dbReference type="EMBL" id="OCB71888.1"/>
    </source>
</evidence>
<evidence type="ECO:0000256" key="2">
    <source>
        <dbReference type="ARBA" id="ARBA00023015"/>
    </source>
</evidence>
<keyword evidence="6" id="KW-1185">Reference proteome</keyword>
<proteinExistence type="predicted"/>
<keyword evidence="3" id="KW-0804">Transcription</keyword>